<dbReference type="AlphaFoldDB" id="A0A0P8XKF4"/>
<dbReference type="EMBL" id="CH902881">
    <property type="protein sequence ID" value="KPU75305.1"/>
    <property type="molecule type" value="Genomic_DNA"/>
</dbReference>
<dbReference type="STRING" id="7217.A0A0P8XKF4"/>
<accession>A0A0P8XKF4</accession>
<evidence type="ECO:0000313" key="2">
    <source>
        <dbReference type="Proteomes" id="UP000007801"/>
    </source>
</evidence>
<dbReference type="InParanoid" id="A0A0P8XKF4"/>
<keyword evidence="2" id="KW-1185">Reference proteome</keyword>
<dbReference type="Proteomes" id="UP000007801">
    <property type="component" value="Unassembled WGS sequence"/>
</dbReference>
<gene>
    <name evidence="1" type="primary">Dana\GF26635</name>
    <name evidence="1" type="ORF">GF26635</name>
</gene>
<feature type="non-terminal residue" evidence="1">
    <location>
        <position position="335"/>
    </location>
</feature>
<proteinExistence type="predicted"/>
<reference evidence="1 2" key="1">
    <citation type="journal article" date="2007" name="Nature">
        <title>Evolution of genes and genomes on the Drosophila phylogeny.</title>
        <authorList>
            <consortium name="Drosophila 12 Genomes Consortium"/>
            <person name="Clark A.G."/>
            <person name="Eisen M.B."/>
            <person name="Smith D.R."/>
            <person name="Bergman C.M."/>
            <person name="Oliver B."/>
            <person name="Markow T.A."/>
            <person name="Kaufman T.C."/>
            <person name="Kellis M."/>
            <person name="Gelbart W."/>
            <person name="Iyer V.N."/>
            <person name="Pollard D.A."/>
            <person name="Sackton T.B."/>
            <person name="Larracuente A.M."/>
            <person name="Singh N.D."/>
            <person name="Abad J.P."/>
            <person name="Abt D.N."/>
            <person name="Adryan B."/>
            <person name="Aguade M."/>
            <person name="Akashi H."/>
            <person name="Anderson W.W."/>
            <person name="Aquadro C.F."/>
            <person name="Ardell D.H."/>
            <person name="Arguello R."/>
            <person name="Artieri C.G."/>
            <person name="Barbash D.A."/>
            <person name="Barker D."/>
            <person name="Barsanti P."/>
            <person name="Batterham P."/>
            <person name="Batzoglou S."/>
            <person name="Begun D."/>
            <person name="Bhutkar A."/>
            <person name="Blanco E."/>
            <person name="Bosak S.A."/>
            <person name="Bradley R.K."/>
            <person name="Brand A.D."/>
            <person name="Brent M.R."/>
            <person name="Brooks A.N."/>
            <person name="Brown R.H."/>
            <person name="Butlin R.K."/>
            <person name="Caggese C."/>
            <person name="Calvi B.R."/>
            <person name="Bernardo de Carvalho A."/>
            <person name="Caspi A."/>
            <person name="Castrezana S."/>
            <person name="Celniker S.E."/>
            <person name="Chang J.L."/>
            <person name="Chapple C."/>
            <person name="Chatterji S."/>
            <person name="Chinwalla A."/>
            <person name="Civetta A."/>
            <person name="Clifton S.W."/>
            <person name="Comeron J.M."/>
            <person name="Costello J.C."/>
            <person name="Coyne J.A."/>
            <person name="Daub J."/>
            <person name="David R.G."/>
            <person name="Delcher A.L."/>
            <person name="Delehaunty K."/>
            <person name="Do C.B."/>
            <person name="Ebling H."/>
            <person name="Edwards K."/>
            <person name="Eickbush T."/>
            <person name="Evans J.D."/>
            <person name="Filipski A."/>
            <person name="Findeiss S."/>
            <person name="Freyhult E."/>
            <person name="Fulton L."/>
            <person name="Fulton R."/>
            <person name="Garcia A.C."/>
            <person name="Gardiner A."/>
            <person name="Garfield D.A."/>
            <person name="Garvin B.E."/>
            <person name="Gibson G."/>
            <person name="Gilbert D."/>
            <person name="Gnerre S."/>
            <person name="Godfrey J."/>
            <person name="Good R."/>
            <person name="Gotea V."/>
            <person name="Gravely B."/>
            <person name="Greenberg A.J."/>
            <person name="Griffiths-Jones S."/>
            <person name="Gross S."/>
            <person name="Guigo R."/>
            <person name="Gustafson E.A."/>
            <person name="Haerty W."/>
            <person name="Hahn M.W."/>
            <person name="Halligan D.L."/>
            <person name="Halpern A.L."/>
            <person name="Halter G.M."/>
            <person name="Han M.V."/>
            <person name="Heger A."/>
            <person name="Hillier L."/>
            <person name="Hinrichs A.S."/>
            <person name="Holmes I."/>
            <person name="Hoskins R.A."/>
            <person name="Hubisz M.J."/>
            <person name="Hultmark D."/>
            <person name="Huntley M.A."/>
            <person name="Jaffe D.B."/>
            <person name="Jagadeeshan S."/>
            <person name="Jeck W.R."/>
            <person name="Johnson J."/>
            <person name="Jones C.D."/>
            <person name="Jordan W.C."/>
            <person name="Karpen G.H."/>
            <person name="Kataoka E."/>
            <person name="Keightley P.D."/>
            <person name="Kheradpour P."/>
            <person name="Kirkness E.F."/>
            <person name="Koerich L.B."/>
            <person name="Kristiansen K."/>
            <person name="Kudrna D."/>
            <person name="Kulathinal R.J."/>
            <person name="Kumar S."/>
            <person name="Kwok R."/>
            <person name="Lander E."/>
            <person name="Langley C.H."/>
            <person name="Lapoint R."/>
            <person name="Lazzaro B.P."/>
            <person name="Lee S.J."/>
            <person name="Levesque L."/>
            <person name="Li R."/>
            <person name="Lin C.F."/>
            <person name="Lin M.F."/>
            <person name="Lindblad-Toh K."/>
            <person name="Llopart A."/>
            <person name="Long M."/>
            <person name="Low L."/>
            <person name="Lozovsky E."/>
            <person name="Lu J."/>
            <person name="Luo M."/>
            <person name="Machado C.A."/>
            <person name="Makalowski W."/>
            <person name="Marzo M."/>
            <person name="Matsuda M."/>
            <person name="Matzkin L."/>
            <person name="McAllister B."/>
            <person name="McBride C.S."/>
            <person name="McKernan B."/>
            <person name="McKernan K."/>
            <person name="Mendez-Lago M."/>
            <person name="Minx P."/>
            <person name="Mollenhauer M.U."/>
            <person name="Montooth K."/>
            <person name="Mount S.M."/>
            <person name="Mu X."/>
            <person name="Myers E."/>
            <person name="Negre B."/>
            <person name="Newfeld S."/>
            <person name="Nielsen R."/>
            <person name="Noor M.A."/>
            <person name="O'Grady P."/>
            <person name="Pachter L."/>
            <person name="Papaceit M."/>
            <person name="Parisi M.J."/>
            <person name="Parisi M."/>
            <person name="Parts L."/>
            <person name="Pedersen J.S."/>
            <person name="Pesole G."/>
            <person name="Phillippy A.M."/>
            <person name="Ponting C.P."/>
            <person name="Pop M."/>
            <person name="Porcelli D."/>
            <person name="Powell J.R."/>
            <person name="Prohaska S."/>
            <person name="Pruitt K."/>
            <person name="Puig M."/>
            <person name="Quesneville H."/>
            <person name="Ram K.R."/>
            <person name="Rand D."/>
            <person name="Rasmussen M.D."/>
            <person name="Reed L.K."/>
            <person name="Reenan R."/>
            <person name="Reily A."/>
            <person name="Remington K.A."/>
            <person name="Rieger T.T."/>
            <person name="Ritchie M.G."/>
            <person name="Robin C."/>
            <person name="Rogers Y.H."/>
            <person name="Rohde C."/>
            <person name="Rozas J."/>
            <person name="Rubenfield M.J."/>
            <person name="Ruiz A."/>
            <person name="Russo S."/>
            <person name="Salzberg S.L."/>
            <person name="Sanchez-Gracia A."/>
            <person name="Saranga D.J."/>
            <person name="Sato H."/>
            <person name="Schaeffer S.W."/>
            <person name="Schatz M.C."/>
            <person name="Schlenke T."/>
            <person name="Schwartz R."/>
            <person name="Segarra C."/>
            <person name="Singh R.S."/>
            <person name="Sirot L."/>
            <person name="Sirota M."/>
            <person name="Sisneros N.B."/>
            <person name="Smith C.D."/>
            <person name="Smith T.F."/>
            <person name="Spieth J."/>
            <person name="Stage D.E."/>
            <person name="Stark A."/>
            <person name="Stephan W."/>
            <person name="Strausberg R.L."/>
            <person name="Strempel S."/>
            <person name="Sturgill D."/>
            <person name="Sutton G."/>
            <person name="Sutton G.G."/>
            <person name="Tao W."/>
            <person name="Teichmann S."/>
            <person name="Tobari Y.N."/>
            <person name="Tomimura Y."/>
            <person name="Tsolas J.M."/>
            <person name="Valente V.L."/>
            <person name="Venter E."/>
            <person name="Venter J.C."/>
            <person name="Vicario S."/>
            <person name="Vieira F.G."/>
            <person name="Vilella A.J."/>
            <person name="Villasante A."/>
            <person name="Walenz B."/>
            <person name="Wang J."/>
            <person name="Wasserman M."/>
            <person name="Watts T."/>
            <person name="Wilson D."/>
            <person name="Wilson R.K."/>
            <person name="Wing R.A."/>
            <person name="Wolfner M.F."/>
            <person name="Wong A."/>
            <person name="Wong G.K."/>
            <person name="Wu C.I."/>
            <person name="Wu G."/>
            <person name="Yamamoto D."/>
            <person name="Yang H.P."/>
            <person name="Yang S.P."/>
            <person name="Yorke J.A."/>
            <person name="Yoshida K."/>
            <person name="Zdobnov E."/>
            <person name="Zhang P."/>
            <person name="Zhang Y."/>
            <person name="Zimin A.V."/>
            <person name="Baldwin J."/>
            <person name="Abdouelleil A."/>
            <person name="Abdulkadir J."/>
            <person name="Abebe A."/>
            <person name="Abera B."/>
            <person name="Abreu J."/>
            <person name="Acer S.C."/>
            <person name="Aftuck L."/>
            <person name="Alexander A."/>
            <person name="An P."/>
            <person name="Anderson E."/>
            <person name="Anderson S."/>
            <person name="Arachi H."/>
            <person name="Azer M."/>
            <person name="Bachantsang P."/>
            <person name="Barry A."/>
            <person name="Bayul T."/>
            <person name="Berlin A."/>
            <person name="Bessette D."/>
            <person name="Bloom T."/>
            <person name="Blye J."/>
            <person name="Boguslavskiy L."/>
            <person name="Bonnet C."/>
            <person name="Boukhgalter B."/>
            <person name="Bourzgui I."/>
            <person name="Brown A."/>
            <person name="Cahill P."/>
            <person name="Channer S."/>
            <person name="Cheshatsang Y."/>
            <person name="Chuda L."/>
            <person name="Citroen M."/>
            <person name="Collymore A."/>
            <person name="Cooke P."/>
            <person name="Costello M."/>
            <person name="D'Aco K."/>
            <person name="Daza R."/>
            <person name="De Haan G."/>
            <person name="DeGray S."/>
            <person name="DeMaso C."/>
            <person name="Dhargay N."/>
            <person name="Dooley K."/>
            <person name="Dooley E."/>
            <person name="Doricent M."/>
            <person name="Dorje P."/>
            <person name="Dorjee K."/>
            <person name="Dupes A."/>
            <person name="Elong R."/>
            <person name="Falk J."/>
            <person name="Farina A."/>
            <person name="Faro S."/>
            <person name="Ferguson D."/>
            <person name="Fisher S."/>
            <person name="Foley C.D."/>
            <person name="Franke A."/>
            <person name="Friedrich D."/>
            <person name="Gadbois L."/>
            <person name="Gearin G."/>
            <person name="Gearin C.R."/>
            <person name="Giannoukos G."/>
            <person name="Goode T."/>
            <person name="Graham J."/>
            <person name="Grandbois E."/>
            <person name="Grewal S."/>
            <person name="Gyaltsen K."/>
            <person name="Hafez N."/>
            <person name="Hagos B."/>
            <person name="Hall J."/>
            <person name="Henson C."/>
            <person name="Hollinger A."/>
            <person name="Honan T."/>
            <person name="Huard M.D."/>
            <person name="Hughes L."/>
            <person name="Hurhula B."/>
            <person name="Husby M.E."/>
            <person name="Kamat A."/>
            <person name="Kanga B."/>
            <person name="Kashin S."/>
            <person name="Khazanovich D."/>
            <person name="Kisner P."/>
            <person name="Lance K."/>
            <person name="Lara M."/>
            <person name="Lee W."/>
            <person name="Lennon N."/>
            <person name="Letendre F."/>
            <person name="LeVine R."/>
            <person name="Lipovsky A."/>
            <person name="Liu X."/>
            <person name="Liu J."/>
            <person name="Liu S."/>
            <person name="Lokyitsang T."/>
            <person name="Lokyitsang Y."/>
            <person name="Lubonja R."/>
            <person name="Lui A."/>
            <person name="MacDonald P."/>
            <person name="Magnisalis V."/>
            <person name="Maru K."/>
            <person name="Matthews C."/>
            <person name="McCusker W."/>
            <person name="McDonough S."/>
            <person name="Mehta T."/>
            <person name="Meldrim J."/>
            <person name="Meneus L."/>
            <person name="Mihai O."/>
            <person name="Mihalev A."/>
            <person name="Mihova T."/>
            <person name="Mittelman R."/>
            <person name="Mlenga V."/>
            <person name="Montmayeur A."/>
            <person name="Mulrain L."/>
            <person name="Navidi A."/>
            <person name="Naylor J."/>
            <person name="Negash T."/>
            <person name="Nguyen T."/>
            <person name="Nguyen N."/>
            <person name="Nicol R."/>
            <person name="Norbu C."/>
            <person name="Norbu N."/>
            <person name="Novod N."/>
            <person name="O'Neill B."/>
            <person name="Osman S."/>
            <person name="Markiewicz E."/>
            <person name="Oyono O.L."/>
            <person name="Patti C."/>
            <person name="Phunkhang P."/>
            <person name="Pierre F."/>
            <person name="Priest M."/>
            <person name="Raghuraman S."/>
            <person name="Rege F."/>
            <person name="Reyes R."/>
            <person name="Rise C."/>
            <person name="Rogov P."/>
            <person name="Ross K."/>
            <person name="Ryan E."/>
            <person name="Settipalli S."/>
            <person name="Shea T."/>
            <person name="Sherpa N."/>
            <person name="Shi L."/>
            <person name="Shih D."/>
            <person name="Sparrow T."/>
            <person name="Spaulding J."/>
            <person name="Stalker J."/>
            <person name="Stange-Thomann N."/>
            <person name="Stavropoulos S."/>
            <person name="Stone C."/>
            <person name="Strader C."/>
            <person name="Tesfaye S."/>
            <person name="Thomson T."/>
            <person name="Thoulutsang Y."/>
            <person name="Thoulutsang D."/>
            <person name="Topham K."/>
            <person name="Topping I."/>
            <person name="Tsamla T."/>
            <person name="Vassiliev H."/>
            <person name="Vo A."/>
            <person name="Wangchuk T."/>
            <person name="Wangdi T."/>
            <person name="Weiand M."/>
            <person name="Wilkinson J."/>
            <person name="Wilson A."/>
            <person name="Yadav S."/>
            <person name="Young G."/>
            <person name="Yu Q."/>
            <person name="Zembek L."/>
            <person name="Zhong D."/>
            <person name="Zimmer A."/>
            <person name="Zwirko Z."/>
            <person name="Jaffe D.B."/>
            <person name="Alvarez P."/>
            <person name="Brockman W."/>
            <person name="Butler J."/>
            <person name="Chin C."/>
            <person name="Gnerre S."/>
            <person name="Grabherr M."/>
            <person name="Kleber M."/>
            <person name="Mauceli E."/>
            <person name="MacCallum I."/>
        </authorList>
    </citation>
    <scope>NUCLEOTIDE SEQUENCE [LARGE SCALE GENOMIC DNA]</scope>
    <source>
        <strain evidence="2">Tucson 14024-0371.13</strain>
    </source>
</reference>
<evidence type="ECO:0008006" key="3">
    <source>
        <dbReference type="Google" id="ProtNLM"/>
    </source>
</evidence>
<protein>
    <recommendedName>
        <fullName evidence="3">Dynein heavy chain tail domain-containing protein</fullName>
    </recommendedName>
</protein>
<evidence type="ECO:0000313" key="1">
    <source>
        <dbReference type="EMBL" id="KPU75305.1"/>
    </source>
</evidence>
<sequence length="335" mass="39113">MDPERNVKRLRKLFGVSRTILKRAARRPSVSDQEREEQQRRRFQVLREMRQQRISSLGANQRYVLEICADMCSLDTEEVVTGVVDENKYVDNLNGLFEEKGPMAIMLSNAAMIGYPTDSGRYQEKLKYTEVLRTICLRADSVDMFGKWMVVYRQSNDKSIENRTVSDDVAMFMINAEERNSCLNVVKTFMDHVLKPSIEAVTEFGLAEKEQLQKFFHILNMYNTFLKSSEATVSSRVNFDVSHDLFKGFLLVRWQIEASSKIVTRVRLVERYFEQWLRQIQGILVEGKQIQRDTPDVGPLQMLVNWRRMLARYTSITEFVTSRAFNNHKDCLTLS</sequence>
<name>A0A0P8XKF4_DROAN</name>
<organism evidence="1 2">
    <name type="scientific">Drosophila ananassae</name>
    <name type="common">Fruit fly</name>
    <dbReference type="NCBI Taxonomy" id="7217"/>
    <lineage>
        <taxon>Eukaryota</taxon>
        <taxon>Metazoa</taxon>
        <taxon>Ecdysozoa</taxon>
        <taxon>Arthropoda</taxon>
        <taxon>Hexapoda</taxon>
        <taxon>Insecta</taxon>
        <taxon>Pterygota</taxon>
        <taxon>Neoptera</taxon>
        <taxon>Endopterygota</taxon>
        <taxon>Diptera</taxon>
        <taxon>Brachycera</taxon>
        <taxon>Muscomorpha</taxon>
        <taxon>Ephydroidea</taxon>
        <taxon>Drosophilidae</taxon>
        <taxon>Drosophila</taxon>
        <taxon>Sophophora</taxon>
    </lineage>
</organism>